<reference evidence="3" key="1">
    <citation type="submission" date="2020-06" db="EMBL/GenBank/DDBJ databases">
        <authorList>
            <person name="Li T."/>
            <person name="Hu X."/>
            <person name="Zhang T."/>
            <person name="Song X."/>
            <person name="Zhang H."/>
            <person name="Dai N."/>
            <person name="Sheng W."/>
            <person name="Hou X."/>
            <person name="Wei L."/>
        </authorList>
    </citation>
    <scope>NUCLEOTIDE SEQUENCE</scope>
    <source>
        <strain evidence="3">3651</strain>
        <tissue evidence="3">Leaf</tissue>
    </source>
</reference>
<dbReference type="Proteomes" id="UP001293254">
    <property type="component" value="Unassembled WGS sequence"/>
</dbReference>
<organism evidence="3 4">
    <name type="scientific">Sesamum alatum</name>
    <dbReference type="NCBI Taxonomy" id="300844"/>
    <lineage>
        <taxon>Eukaryota</taxon>
        <taxon>Viridiplantae</taxon>
        <taxon>Streptophyta</taxon>
        <taxon>Embryophyta</taxon>
        <taxon>Tracheophyta</taxon>
        <taxon>Spermatophyta</taxon>
        <taxon>Magnoliopsida</taxon>
        <taxon>eudicotyledons</taxon>
        <taxon>Gunneridae</taxon>
        <taxon>Pentapetalae</taxon>
        <taxon>asterids</taxon>
        <taxon>lamiids</taxon>
        <taxon>Lamiales</taxon>
        <taxon>Pedaliaceae</taxon>
        <taxon>Sesamum</taxon>
    </lineage>
</organism>
<dbReference type="PANTHER" id="PTHR33223">
    <property type="entry name" value="CCHC-TYPE DOMAIN-CONTAINING PROTEIN"/>
    <property type="match status" value="1"/>
</dbReference>
<evidence type="ECO:0000313" key="3">
    <source>
        <dbReference type="EMBL" id="KAK4415502.1"/>
    </source>
</evidence>
<evidence type="ECO:0000259" key="2">
    <source>
        <dbReference type="Pfam" id="PF03732"/>
    </source>
</evidence>
<feature type="signal peptide" evidence="1">
    <location>
        <begin position="1"/>
        <end position="19"/>
    </location>
</feature>
<dbReference type="PANTHER" id="PTHR33223:SF10">
    <property type="entry name" value="AMINOTRANSFERASE-LIKE PLANT MOBILE DOMAIN-CONTAINING PROTEIN"/>
    <property type="match status" value="1"/>
</dbReference>
<keyword evidence="4" id="KW-1185">Reference proteome</keyword>
<comment type="caution">
    <text evidence="3">The sequence shown here is derived from an EMBL/GenBank/DDBJ whole genome shotgun (WGS) entry which is preliminary data.</text>
</comment>
<protein>
    <recommendedName>
        <fullName evidence="2">Retrotransposon gag domain-containing protein</fullName>
    </recommendedName>
</protein>
<feature type="chain" id="PRO_5042195189" description="Retrotransposon gag domain-containing protein" evidence="1">
    <location>
        <begin position="20"/>
        <end position="152"/>
    </location>
</feature>
<gene>
    <name evidence="3" type="ORF">Salat_2657600</name>
</gene>
<dbReference type="EMBL" id="JACGWO010000011">
    <property type="protein sequence ID" value="KAK4415502.1"/>
    <property type="molecule type" value="Genomic_DNA"/>
</dbReference>
<keyword evidence="1" id="KW-0732">Signal</keyword>
<accession>A0AAE2CB00</accession>
<dbReference type="AlphaFoldDB" id="A0AAE2CB00"/>
<name>A0AAE2CB00_9LAMI</name>
<dbReference type="InterPro" id="IPR005162">
    <property type="entry name" value="Retrotrans_gag_dom"/>
</dbReference>
<feature type="domain" description="Retrotransposon gag" evidence="2">
    <location>
        <begin position="16"/>
        <end position="100"/>
    </location>
</feature>
<evidence type="ECO:0000256" key="1">
    <source>
        <dbReference type="SAM" id="SignalP"/>
    </source>
</evidence>
<reference evidence="3" key="2">
    <citation type="journal article" date="2024" name="Plant">
        <title>Genomic evolution and insights into agronomic trait innovations of Sesamum species.</title>
        <authorList>
            <person name="Miao H."/>
            <person name="Wang L."/>
            <person name="Qu L."/>
            <person name="Liu H."/>
            <person name="Sun Y."/>
            <person name="Le M."/>
            <person name="Wang Q."/>
            <person name="Wei S."/>
            <person name="Zheng Y."/>
            <person name="Lin W."/>
            <person name="Duan Y."/>
            <person name="Cao H."/>
            <person name="Xiong S."/>
            <person name="Wang X."/>
            <person name="Wei L."/>
            <person name="Li C."/>
            <person name="Ma Q."/>
            <person name="Ju M."/>
            <person name="Zhao R."/>
            <person name="Li G."/>
            <person name="Mu C."/>
            <person name="Tian Q."/>
            <person name="Mei H."/>
            <person name="Zhang T."/>
            <person name="Gao T."/>
            <person name="Zhang H."/>
        </authorList>
    </citation>
    <scope>NUCLEOTIDE SEQUENCE</scope>
    <source>
        <strain evidence="3">3651</strain>
    </source>
</reference>
<dbReference type="Pfam" id="PF03732">
    <property type="entry name" value="Retrotrans_gag"/>
    <property type="match status" value="1"/>
</dbReference>
<proteinExistence type="predicted"/>
<sequence>MDCQTLFIVVLFIPCVGRAQEWFGSLTPAIVVSYYQLARKFLYHFVSKEKMKKSAMHHFTIRQKDDEILRSFVDRFNTEVLDVHDLRVDMMTSILIHGLKKGPVASALARDPPIDVEELHFIAEKYIQEEEMNILKENEWKVQPSKEDEHKK</sequence>
<evidence type="ECO:0000313" key="4">
    <source>
        <dbReference type="Proteomes" id="UP001293254"/>
    </source>
</evidence>